<dbReference type="AlphaFoldDB" id="A0A0E9U4J6"/>
<organism evidence="1">
    <name type="scientific">Anguilla anguilla</name>
    <name type="common">European freshwater eel</name>
    <name type="synonym">Muraena anguilla</name>
    <dbReference type="NCBI Taxonomy" id="7936"/>
    <lineage>
        <taxon>Eukaryota</taxon>
        <taxon>Metazoa</taxon>
        <taxon>Chordata</taxon>
        <taxon>Craniata</taxon>
        <taxon>Vertebrata</taxon>
        <taxon>Euteleostomi</taxon>
        <taxon>Actinopterygii</taxon>
        <taxon>Neopterygii</taxon>
        <taxon>Teleostei</taxon>
        <taxon>Anguilliformes</taxon>
        <taxon>Anguillidae</taxon>
        <taxon>Anguilla</taxon>
    </lineage>
</organism>
<dbReference type="EMBL" id="GBXM01048477">
    <property type="protein sequence ID" value="JAH60100.1"/>
    <property type="molecule type" value="Transcribed_RNA"/>
</dbReference>
<evidence type="ECO:0000313" key="1">
    <source>
        <dbReference type="EMBL" id="JAH60100.1"/>
    </source>
</evidence>
<protein>
    <submittedName>
        <fullName evidence="1">Uncharacterized protein</fullName>
    </submittedName>
</protein>
<accession>A0A0E9U4J6</accession>
<reference evidence="1" key="2">
    <citation type="journal article" date="2015" name="Fish Shellfish Immunol.">
        <title>Early steps in the European eel (Anguilla anguilla)-Vibrio vulnificus interaction in the gills: Role of the RtxA13 toxin.</title>
        <authorList>
            <person name="Callol A."/>
            <person name="Pajuelo D."/>
            <person name="Ebbesson L."/>
            <person name="Teles M."/>
            <person name="MacKenzie S."/>
            <person name="Amaro C."/>
        </authorList>
    </citation>
    <scope>NUCLEOTIDE SEQUENCE</scope>
</reference>
<proteinExistence type="predicted"/>
<reference evidence="1" key="1">
    <citation type="submission" date="2014-11" db="EMBL/GenBank/DDBJ databases">
        <authorList>
            <person name="Amaro Gonzalez C."/>
        </authorList>
    </citation>
    <scope>NUCLEOTIDE SEQUENCE</scope>
</reference>
<sequence length="37" mass="4253">MNKSLVRHQSLGSTHSESFAKLDNRPSLIFFFLIPSF</sequence>
<name>A0A0E9U4J6_ANGAN</name>